<feature type="region of interest" description="Disordered" evidence="2">
    <location>
        <begin position="589"/>
        <end position="610"/>
    </location>
</feature>
<dbReference type="AlphaFoldDB" id="A0A438F1Q7"/>
<feature type="compositionally biased region" description="Basic and acidic residues" evidence="2">
    <location>
        <begin position="56"/>
        <end position="72"/>
    </location>
</feature>
<comment type="caution">
    <text evidence="3">The sequence shown here is derived from an EMBL/GenBank/DDBJ whole genome shotgun (WGS) entry which is preliminary data.</text>
</comment>
<proteinExistence type="predicted"/>
<dbReference type="EMBL" id="QGNW01001136">
    <property type="protein sequence ID" value="RVW53950.1"/>
    <property type="molecule type" value="Genomic_DNA"/>
</dbReference>
<feature type="region of interest" description="Disordered" evidence="2">
    <location>
        <begin position="56"/>
        <end position="114"/>
    </location>
</feature>
<gene>
    <name evidence="3" type="ORF">CK203_072942</name>
</gene>
<feature type="region of interest" description="Disordered" evidence="2">
    <location>
        <begin position="207"/>
        <end position="265"/>
    </location>
</feature>
<reference evidence="3 4" key="1">
    <citation type="journal article" date="2018" name="PLoS Genet.">
        <title>Population sequencing reveals clonal diversity and ancestral inbreeding in the grapevine cultivar Chardonnay.</title>
        <authorList>
            <person name="Roach M.J."/>
            <person name="Johnson D.L."/>
            <person name="Bohlmann J."/>
            <person name="van Vuuren H.J."/>
            <person name="Jones S.J."/>
            <person name="Pretorius I.S."/>
            <person name="Schmidt S.A."/>
            <person name="Borneman A.R."/>
        </authorList>
    </citation>
    <scope>NUCLEOTIDE SEQUENCE [LARGE SCALE GENOMIC DNA]</scope>
    <source>
        <strain evidence="4">cv. Chardonnay</strain>
        <tissue evidence="3">Leaf</tissue>
    </source>
</reference>
<keyword evidence="1" id="KW-0175">Coiled coil</keyword>
<evidence type="ECO:0000256" key="2">
    <source>
        <dbReference type="SAM" id="MobiDB-lite"/>
    </source>
</evidence>
<sequence>MLFSVRNLLAVVWESQSYTLNILLRRLPKKMVAREHFVIKDLPFYAKAQETDAQARQERLSHWDERRQERTLRRATGKKRRLSSPLARPPVEKKKNSPRRAPYNSELGPFAPELEHPAPSVIERPAMDKPGPCRSEPGLLALMVVEEPIAEKLDPTRPDSESMTIVVLDEPAAKRPILHYDLTTGFGERLQQRLYETIELNCSSIQGEQSKGVQREPEMEVASKLVPSPDVERSDGVLPDEGEANSAPRGEPDSSDLTEGDSTNKVVLISTCPPNYAEMEEMLRQIPRGFDADLPHLKMFETAKMRRKLFSKLLRVADHMKAFVSHRIDGVRSREKATRAKLKEAEHEKTQLGEEVKELRVGLSLEKKQKEDLQLCLIAQRKELEVGFAVQRKKLETEYQNCLLLIGGHPDGCCLSCLIRPVQVFRKLHIFIPLSLKGSPSCGHANFRWDDCIYPVGKGKKGVPCRSSGCGNVPTWRYVFMSTVQSLSSSTVLQICDSVMVGVTWTYMGSSMDSLTGSEATIPAKASACRLAILGIFLMTHYSSCSNDSCTFKADRVIAKPRPDRMTSYSASLFDAGNPKWIDCSSCSPVGDSRRRPTPDPDDREAPSTCKIHHPTLQDSLPGLWDELGNTGVASERRCAKPRLFVPLSMRGDCQVNPSHVRMGPSEDISIVLEYALKLLHFRWFQVRPRMALKGDRYSTMKNWAFRMTGLAWIGSVISPSDVVETPLNPDNILLGFSRLDGMNHICLTINTYERSVELPGSTRILLIAKSLIPNVRMRASR</sequence>
<evidence type="ECO:0000313" key="3">
    <source>
        <dbReference type="EMBL" id="RVW53950.1"/>
    </source>
</evidence>
<feature type="compositionally biased region" description="Basic and acidic residues" evidence="2">
    <location>
        <begin position="592"/>
        <end position="606"/>
    </location>
</feature>
<accession>A0A438F1Q7</accession>
<dbReference type="Proteomes" id="UP000288805">
    <property type="component" value="Unassembled WGS sequence"/>
</dbReference>
<evidence type="ECO:0000313" key="4">
    <source>
        <dbReference type="Proteomes" id="UP000288805"/>
    </source>
</evidence>
<feature type="compositionally biased region" description="Basic residues" evidence="2">
    <location>
        <begin position="73"/>
        <end position="82"/>
    </location>
</feature>
<name>A0A438F1Q7_VITVI</name>
<feature type="coiled-coil region" evidence="1">
    <location>
        <begin position="328"/>
        <end position="362"/>
    </location>
</feature>
<organism evidence="3 4">
    <name type="scientific">Vitis vinifera</name>
    <name type="common">Grape</name>
    <dbReference type="NCBI Taxonomy" id="29760"/>
    <lineage>
        <taxon>Eukaryota</taxon>
        <taxon>Viridiplantae</taxon>
        <taxon>Streptophyta</taxon>
        <taxon>Embryophyta</taxon>
        <taxon>Tracheophyta</taxon>
        <taxon>Spermatophyta</taxon>
        <taxon>Magnoliopsida</taxon>
        <taxon>eudicotyledons</taxon>
        <taxon>Gunneridae</taxon>
        <taxon>Pentapetalae</taxon>
        <taxon>rosids</taxon>
        <taxon>Vitales</taxon>
        <taxon>Vitaceae</taxon>
        <taxon>Viteae</taxon>
        <taxon>Vitis</taxon>
    </lineage>
</organism>
<protein>
    <submittedName>
        <fullName evidence="3">Uncharacterized protein</fullName>
    </submittedName>
</protein>
<evidence type="ECO:0000256" key="1">
    <source>
        <dbReference type="SAM" id="Coils"/>
    </source>
</evidence>